<dbReference type="InterPro" id="IPR001647">
    <property type="entry name" value="HTH_TetR"/>
</dbReference>
<keyword evidence="2 4" id="KW-0238">DNA-binding</keyword>
<dbReference type="SUPFAM" id="SSF48498">
    <property type="entry name" value="Tetracyclin repressor-like, C-terminal domain"/>
    <property type="match status" value="1"/>
</dbReference>
<name>A0ABW1H5M4_9ACTN</name>
<keyword evidence="1" id="KW-0805">Transcription regulation</keyword>
<dbReference type="RefSeq" id="WP_377510439.1">
    <property type="nucleotide sequence ID" value="NZ_JBHSQS010000006.1"/>
</dbReference>
<feature type="DNA-binding region" description="H-T-H motif" evidence="4">
    <location>
        <begin position="33"/>
        <end position="52"/>
    </location>
</feature>
<evidence type="ECO:0000256" key="3">
    <source>
        <dbReference type="ARBA" id="ARBA00023163"/>
    </source>
</evidence>
<dbReference type="EMBL" id="JBHSQS010000006">
    <property type="protein sequence ID" value="MFC5924213.1"/>
    <property type="molecule type" value="Genomic_DNA"/>
</dbReference>
<dbReference type="Proteomes" id="UP001596226">
    <property type="component" value="Unassembled WGS sequence"/>
</dbReference>
<dbReference type="SUPFAM" id="SSF46689">
    <property type="entry name" value="Homeodomain-like"/>
    <property type="match status" value="1"/>
</dbReference>
<dbReference type="PROSITE" id="PS50977">
    <property type="entry name" value="HTH_TETR_2"/>
    <property type="match status" value="1"/>
</dbReference>
<keyword evidence="7" id="KW-1185">Reference proteome</keyword>
<keyword evidence="3" id="KW-0804">Transcription</keyword>
<accession>A0ABW1H5M4</accession>
<dbReference type="PRINTS" id="PR00455">
    <property type="entry name" value="HTHTETR"/>
</dbReference>
<evidence type="ECO:0000259" key="5">
    <source>
        <dbReference type="PROSITE" id="PS50977"/>
    </source>
</evidence>
<dbReference type="InterPro" id="IPR036271">
    <property type="entry name" value="Tet_transcr_reg_TetR-rel_C_sf"/>
</dbReference>
<organism evidence="6 7">
    <name type="scientific">Micromonospora vulcania</name>
    <dbReference type="NCBI Taxonomy" id="1441873"/>
    <lineage>
        <taxon>Bacteria</taxon>
        <taxon>Bacillati</taxon>
        <taxon>Actinomycetota</taxon>
        <taxon>Actinomycetes</taxon>
        <taxon>Micromonosporales</taxon>
        <taxon>Micromonosporaceae</taxon>
        <taxon>Micromonospora</taxon>
    </lineage>
</organism>
<dbReference type="InterPro" id="IPR009057">
    <property type="entry name" value="Homeodomain-like_sf"/>
</dbReference>
<protein>
    <submittedName>
        <fullName evidence="6">TetR family transcriptional regulator</fullName>
    </submittedName>
</protein>
<evidence type="ECO:0000313" key="7">
    <source>
        <dbReference type="Proteomes" id="UP001596226"/>
    </source>
</evidence>
<evidence type="ECO:0000313" key="6">
    <source>
        <dbReference type="EMBL" id="MFC5924213.1"/>
    </source>
</evidence>
<dbReference type="PANTHER" id="PTHR47506">
    <property type="entry name" value="TRANSCRIPTIONAL REGULATORY PROTEIN"/>
    <property type="match status" value="1"/>
</dbReference>
<gene>
    <name evidence="6" type="ORF">ACFQGL_12745</name>
</gene>
<dbReference type="Pfam" id="PF00440">
    <property type="entry name" value="TetR_N"/>
    <property type="match status" value="1"/>
</dbReference>
<comment type="caution">
    <text evidence="6">The sequence shown here is derived from an EMBL/GenBank/DDBJ whole genome shotgun (WGS) entry which is preliminary data.</text>
</comment>
<evidence type="ECO:0000256" key="2">
    <source>
        <dbReference type="ARBA" id="ARBA00023125"/>
    </source>
</evidence>
<feature type="domain" description="HTH tetR-type" evidence="5">
    <location>
        <begin position="10"/>
        <end position="70"/>
    </location>
</feature>
<dbReference type="Gene3D" id="1.10.10.60">
    <property type="entry name" value="Homeodomain-like"/>
    <property type="match status" value="1"/>
</dbReference>
<evidence type="ECO:0000256" key="4">
    <source>
        <dbReference type="PROSITE-ProRule" id="PRU00335"/>
    </source>
</evidence>
<dbReference type="PANTHER" id="PTHR47506:SF7">
    <property type="entry name" value="TRANSCRIPTIONAL REGULATORY PROTEIN"/>
    <property type="match status" value="1"/>
</dbReference>
<evidence type="ECO:0000256" key="1">
    <source>
        <dbReference type="ARBA" id="ARBA00023015"/>
    </source>
</evidence>
<dbReference type="Gene3D" id="1.10.357.10">
    <property type="entry name" value="Tetracycline Repressor, domain 2"/>
    <property type="match status" value="1"/>
</dbReference>
<sequence length="188" mass="19799">MGRVSQAQAQENRKRVIAAAARLFRERGVQAVSVADLMAEVGLTHGGFYRQFASKEALLSEATVHAFADLAVLLAEFDARHPGDRDSARGELVDYYLSTEHRDDVGQGCPATGLGSDIANEGADGPARTAYAEGVGLFARWLSADGKEDLATVSMLVGALTLARATAGTELSERILTAAHEALPAATD</sequence>
<reference evidence="7" key="1">
    <citation type="journal article" date="2019" name="Int. J. Syst. Evol. Microbiol.">
        <title>The Global Catalogue of Microorganisms (GCM) 10K type strain sequencing project: providing services to taxonomists for standard genome sequencing and annotation.</title>
        <authorList>
            <consortium name="The Broad Institute Genomics Platform"/>
            <consortium name="The Broad Institute Genome Sequencing Center for Infectious Disease"/>
            <person name="Wu L."/>
            <person name="Ma J."/>
        </authorList>
    </citation>
    <scope>NUCLEOTIDE SEQUENCE [LARGE SCALE GENOMIC DNA]</scope>
    <source>
        <strain evidence="7">CGMCC 4.7144</strain>
    </source>
</reference>
<proteinExistence type="predicted"/>